<keyword evidence="3" id="KW-1185">Reference proteome</keyword>
<evidence type="ECO:0000313" key="3">
    <source>
        <dbReference type="Proteomes" id="UP000026962"/>
    </source>
</evidence>
<evidence type="ECO:0000313" key="2">
    <source>
        <dbReference type="EnsemblPlants" id="OPUNC01G24680.1"/>
    </source>
</evidence>
<dbReference type="EnsemblPlants" id="OPUNC01G24680.1">
    <property type="protein sequence ID" value="OPUNC01G24680.1"/>
    <property type="gene ID" value="OPUNC01G24680"/>
</dbReference>
<protein>
    <recommendedName>
        <fullName evidence="4">Late embryogenesis abundant protein LEA-2 subgroup domain-containing protein</fullName>
    </recommendedName>
</protein>
<accession>A0A0E0JLS7</accession>
<evidence type="ECO:0000256" key="1">
    <source>
        <dbReference type="SAM" id="SignalP"/>
    </source>
</evidence>
<keyword evidence="1" id="KW-0732">Signal</keyword>
<evidence type="ECO:0008006" key="4">
    <source>
        <dbReference type="Google" id="ProtNLM"/>
    </source>
</evidence>
<dbReference type="AlphaFoldDB" id="A0A0E0JLS7"/>
<proteinExistence type="predicted"/>
<dbReference type="Gramene" id="OPUNC01G24680.1">
    <property type="protein sequence ID" value="OPUNC01G24680.1"/>
    <property type="gene ID" value="OPUNC01G24680"/>
</dbReference>
<dbReference type="Proteomes" id="UP000026962">
    <property type="component" value="Chromosome 1"/>
</dbReference>
<reference evidence="2" key="1">
    <citation type="submission" date="2015-04" db="UniProtKB">
        <authorList>
            <consortium name="EnsemblPlants"/>
        </authorList>
    </citation>
    <scope>IDENTIFICATION</scope>
</reference>
<reference evidence="2" key="2">
    <citation type="submission" date="2018-05" db="EMBL/GenBank/DDBJ databases">
        <title>OpunRS2 (Oryza punctata Reference Sequence Version 2).</title>
        <authorList>
            <person name="Zhang J."/>
            <person name="Kudrna D."/>
            <person name="Lee S."/>
            <person name="Talag J."/>
            <person name="Welchert J."/>
            <person name="Wing R.A."/>
        </authorList>
    </citation>
    <scope>NUCLEOTIDE SEQUENCE [LARGE SCALE GENOMIC DNA]</scope>
</reference>
<sequence>MTMLLAVACMVLFVISVGFLGGVHHPRPPTPTPFLVLARADGLDSPGASSAPPAFRLEMGLARNYYACVGMAVAMDHVPACRGGERVDGVVTVVAGAEVTSVREELRGLVRSERQIVGAAEFSVEGEIKGLRLSPLQGALVPG</sequence>
<organism evidence="2">
    <name type="scientific">Oryza punctata</name>
    <name type="common">Red rice</name>
    <dbReference type="NCBI Taxonomy" id="4537"/>
    <lineage>
        <taxon>Eukaryota</taxon>
        <taxon>Viridiplantae</taxon>
        <taxon>Streptophyta</taxon>
        <taxon>Embryophyta</taxon>
        <taxon>Tracheophyta</taxon>
        <taxon>Spermatophyta</taxon>
        <taxon>Magnoliopsida</taxon>
        <taxon>Liliopsida</taxon>
        <taxon>Poales</taxon>
        <taxon>Poaceae</taxon>
        <taxon>BOP clade</taxon>
        <taxon>Oryzoideae</taxon>
        <taxon>Oryzeae</taxon>
        <taxon>Oryzinae</taxon>
        <taxon>Oryza</taxon>
    </lineage>
</organism>
<name>A0A0E0JLS7_ORYPU</name>
<feature type="signal peptide" evidence="1">
    <location>
        <begin position="1"/>
        <end position="18"/>
    </location>
</feature>
<dbReference type="HOGENOM" id="CLU_125679_0_0_1"/>
<feature type="chain" id="PRO_5002364086" description="Late embryogenesis abundant protein LEA-2 subgroup domain-containing protein" evidence="1">
    <location>
        <begin position="19"/>
        <end position="143"/>
    </location>
</feature>